<keyword evidence="3" id="KW-1185">Reference proteome</keyword>
<sequence>MLNTTYAAALCGSLVLSAVSALAGTDTAPNNPNSTPVRSYPYTVNNCPLQLAPVQAPSGVSCDGTPVFPFQQVAEVPQHYNGRVFILNVKDSGYQELGW</sequence>
<keyword evidence="2" id="KW-0808">Transferase</keyword>
<comment type="caution">
    <text evidence="2">The sequence shown here is derived from an EMBL/GenBank/DDBJ whole genome shotgun (WGS) entry which is preliminary data.</text>
</comment>
<name>A0A840CBZ4_9RHOB</name>
<feature type="chain" id="PRO_5032796993" evidence="1">
    <location>
        <begin position="24"/>
        <end position="99"/>
    </location>
</feature>
<dbReference type="GO" id="GO:0016301">
    <property type="term" value="F:kinase activity"/>
    <property type="evidence" value="ECO:0007669"/>
    <property type="project" value="UniProtKB-KW"/>
</dbReference>
<feature type="signal peptide" evidence="1">
    <location>
        <begin position="1"/>
        <end position="23"/>
    </location>
</feature>
<dbReference type="Proteomes" id="UP000585681">
    <property type="component" value="Unassembled WGS sequence"/>
</dbReference>
<keyword evidence="1" id="KW-0732">Signal</keyword>
<dbReference type="AlphaFoldDB" id="A0A840CBZ4"/>
<evidence type="ECO:0000313" key="3">
    <source>
        <dbReference type="Proteomes" id="UP000585681"/>
    </source>
</evidence>
<evidence type="ECO:0000256" key="1">
    <source>
        <dbReference type="SAM" id="SignalP"/>
    </source>
</evidence>
<keyword evidence="2" id="KW-0418">Kinase</keyword>
<proteinExistence type="predicted"/>
<dbReference type="RefSeq" id="WP_054538108.1">
    <property type="nucleotide sequence ID" value="NZ_JACIEQ010000001.1"/>
</dbReference>
<gene>
    <name evidence="2" type="ORF">GGR17_000650</name>
</gene>
<dbReference type="EMBL" id="JACIEQ010000001">
    <property type="protein sequence ID" value="MBB4020859.1"/>
    <property type="molecule type" value="Genomic_DNA"/>
</dbReference>
<reference evidence="2" key="1">
    <citation type="submission" date="2020-08" db="EMBL/GenBank/DDBJ databases">
        <title>Genomic Encyclopedia of Type Strains, Phase IV (KMG-IV): sequencing the most valuable type-strain genomes for metagenomic binning, comparative biology and taxonomic classification.</title>
        <authorList>
            <person name="Goeker M."/>
        </authorList>
    </citation>
    <scope>NUCLEOTIDE SEQUENCE [LARGE SCALE GENOMIC DNA]</scope>
    <source>
        <strain evidence="2">DSM 105040</strain>
    </source>
</reference>
<accession>A0A840CBZ4</accession>
<protein>
    <submittedName>
        <fullName evidence="2">NAD kinase</fullName>
    </submittedName>
</protein>
<evidence type="ECO:0000313" key="2">
    <source>
        <dbReference type="EMBL" id="MBB4020859.1"/>
    </source>
</evidence>
<organism evidence="2 3">
    <name type="scientific">Actibacterium naphthalenivorans</name>
    <dbReference type="NCBI Taxonomy" id="1614693"/>
    <lineage>
        <taxon>Bacteria</taxon>
        <taxon>Pseudomonadati</taxon>
        <taxon>Pseudomonadota</taxon>
        <taxon>Alphaproteobacteria</taxon>
        <taxon>Rhodobacterales</taxon>
        <taxon>Roseobacteraceae</taxon>
        <taxon>Actibacterium</taxon>
    </lineage>
</organism>